<dbReference type="PANTHER" id="PTHR24287">
    <property type="entry name" value="P450, PUTATIVE (EUROFUNG)-RELATED"/>
    <property type="match status" value="1"/>
</dbReference>
<comment type="caution">
    <text evidence="8">The sequence shown here is derived from an EMBL/GenBank/DDBJ whole genome shotgun (WGS) entry which is preliminary data.</text>
</comment>
<protein>
    <recommendedName>
        <fullName evidence="10">Cytochrome P450</fullName>
    </recommendedName>
</protein>
<evidence type="ECO:0000256" key="3">
    <source>
        <dbReference type="ARBA" id="ARBA00022617"/>
    </source>
</evidence>
<evidence type="ECO:0000256" key="1">
    <source>
        <dbReference type="ARBA" id="ARBA00001971"/>
    </source>
</evidence>
<sequence length="136" mass="14972">MLGKCIFTTDGTSWEHSRALIKPHMTTGQVNQMSATERAVHVLLYALMVRCEKDRGWASAVDLHPLFLRFTLDQGTDFLFGANVKSQLAAIPGAVPDLDEVTRVAADKAGSELTFSDAFHYASVEVTKRAKLQGLY</sequence>
<name>A0ABQ1AMU7_ASPLE</name>
<dbReference type="Gene3D" id="1.10.630.10">
    <property type="entry name" value="Cytochrome P450"/>
    <property type="match status" value="1"/>
</dbReference>
<dbReference type="SUPFAM" id="SSF48264">
    <property type="entry name" value="Cytochrome P450"/>
    <property type="match status" value="1"/>
</dbReference>
<dbReference type="InterPro" id="IPR036396">
    <property type="entry name" value="Cyt_P450_sf"/>
</dbReference>
<reference evidence="8 9" key="1">
    <citation type="submission" date="2020-01" db="EMBL/GenBank/DDBJ databases">
        <title>Draft genome sequence of Aspergillus lentulus IFM 60648.</title>
        <authorList>
            <person name="Takahashi H."/>
            <person name="Yaguchi T."/>
        </authorList>
    </citation>
    <scope>NUCLEOTIDE SEQUENCE [LARGE SCALE GENOMIC DNA]</scope>
    <source>
        <strain evidence="8 9">IFM 60648</strain>
    </source>
</reference>
<keyword evidence="4" id="KW-0479">Metal-binding</keyword>
<evidence type="ECO:0008006" key="10">
    <source>
        <dbReference type="Google" id="ProtNLM"/>
    </source>
</evidence>
<keyword evidence="6" id="KW-0408">Iron</keyword>
<keyword evidence="7" id="KW-0503">Monooxygenase</keyword>
<gene>
    <name evidence="8" type="ORF">IFM60648_06585</name>
</gene>
<evidence type="ECO:0000313" key="8">
    <source>
        <dbReference type="EMBL" id="GFF83122.1"/>
    </source>
</evidence>
<comment type="similarity">
    <text evidence="2">Belongs to the cytochrome P450 family.</text>
</comment>
<proteinExistence type="inferred from homology"/>
<dbReference type="PANTHER" id="PTHR24287:SF1">
    <property type="entry name" value="P450, PUTATIVE (EUROFUNG)-RELATED"/>
    <property type="match status" value="1"/>
</dbReference>
<dbReference type="InterPro" id="IPR047146">
    <property type="entry name" value="Cyt_P450_E_CYP52_fungi"/>
</dbReference>
<evidence type="ECO:0000256" key="2">
    <source>
        <dbReference type="ARBA" id="ARBA00010617"/>
    </source>
</evidence>
<accession>A0ABQ1AMU7</accession>
<dbReference type="EMBL" id="BLKI01000039">
    <property type="protein sequence ID" value="GFF83122.1"/>
    <property type="molecule type" value="Genomic_DNA"/>
</dbReference>
<keyword evidence="9" id="KW-1185">Reference proteome</keyword>
<evidence type="ECO:0000256" key="5">
    <source>
        <dbReference type="ARBA" id="ARBA00023002"/>
    </source>
</evidence>
<evidence type="ECO:0000256" key="7">
    <source>
        <dbReference type="ARBA" id="ARBA00023033"/>
    </source>
</evidence>
<keyword evidence="5" id="KW-0560">Oxidoreductase</keyword>
<keyword evidence="3" id="KW-0349">Heme</keyword>
<evidence type="ECO:0000256" key="6">
    <source>
        <dbReference type="ARBA" id="ARBA00023004"/>
    </source>
</evidence>
<evidence type="ECO:0000313" key="9">
    <source>
        <dbReference type="Proteomes" id="UP000465220"/>
    </source>
</evidence>
<comment type="cofactor">
    <cofactor evidence="1">
        <name>heme</name>
        <dbReference type="ChEBI" id="CHEBI:30413"/>
    </cofactor>
</comment>
<organism evidence="8 9">
    <name type="scientific">Aspergillus lentulus</name>
    <dbReference type="NCBI Taxonomy" id="293939"/>
    <lineage>
        <taxon>Eukaryota</taxon>
        <taxon>Fungi</taxon>
        <taxon>Dikarya</taxon>
        <taxon>Ascomycota</taxon>
        <taxon>Pezizomycotina</taxon>
        <taxon>Eurotiomycetes</taxon>
        <taxon>Eurotiomycetidae</taxon>
        <taxon>Eurotiales</taxon>
        <taxon>Aspergillaceae</taxon>
        <taxon>Aspergillus</taxon>
        <taxon>Aspergillus subgen. Fumigati</taxon>
    </lineage>
</organism>
<evidence type="ECO:0000256" key="4">
    <source>
        <dbReference type="ARBA" id="ARBA00022723"/>
    </source>
</evidence>
<dbReference type="Proteomes" id="UP000465220">
    <property type="component" value="Unassembled WGS sequence"/>
</dbReference>